<evidence type="ECO:0000256" key="1">
    <source>
        <dbReference type="ARBA" id="ARBA00022679"/>
    </source>
</evidence>
<protein>
    <submittedName>
        <fullName evidence="3">Uncharacterized protein</fullName>
    </submittedName>
</protein>
<dbReference type="eggNOG" id="COG1207">
    <property type="taxonomic scope" value="Bacteria"/>
</dbReference>
<dbReference type="HOGENOM" id="CLU_055419_0_0_0"/>
<dbReference type="GO" id="GO:0016746">
    <property type="term" value="F:acyltransferase activity"/>
    <property type="evidence" value="ECO:0007669"/>
    <property type="project" value="UniProtKB-KW"/>
</dbReference>
<proteinExistence type="predicted"/>
<sequence length="428" mass="46584">MSLIVFEDDLWPNLATIAMARPLFELRCGGFSVRERVAALLQNDQVCGLARPHLMGHFGPPSGLAAMYSGEPTLLVNGRCLDLAWLPRLLQEPLNTLYLAEGDLIGARLTPALTSAVLYYLREQRATDARDELLRFARVIELPPAQHPARLVYPWDLIAQSGEQIIRDLPLLQARLPRYHGNDPHVVVRGTDVFVAPDARLDGPLVLDARDGPICIDAGAHIEPFSFIQGPTYIGAGTLIASARIRGETSIGPVCRIGGEVEASIIQGYSNKHHDGFLGHSWLGEWVNIGAMTTNSDLKNNYGSVRVALDGLGQIESGLIKLGCFLADHVKLGIGLHLNGGTVIGTASNIFGVHSAPKTVPPFTWGGDIFREYRIDNMISVARTVMGRRKREMSASYEALLRAVFDLTRPSRGEVLDLPVLARAALVG</sequence>
<dbReference type="InterPro" id="IPR011004">
    <property type="entry name" value="Trimer_LpxA-like_sf"/>
</dbReference>
<dbReference type="Proteomes" id="UP000054010">
    <property type="component" value="Unassembled WGS sequence"/>
</dbReference>
<keyword evidence="4" id="KW-1185">Reference proteome</keyword>
<evidence type="ECO:0000313" key="3">
    <source>
        <dbReference type="EMBL" id="EFO79048.1"/>
    </source>
</evidence>
<dbReference type="SUPFAM" id="SSF51161">
    <property type="entry name" value="Trimeric LpxA-like enzymes"/>
    <property type="match status" value="1"/>
</dbReference>
<keyword evidence="1" id="KW-0808">Transferase</keyword>
<dbReference type="STRING" id="765420.OSCT_3124"/>
<dbReference type="Gene3D" id="2.160.10.10">
    <property type="entry name" value="Hexapeptide repeat proteins"/>
    <property type="match status" value="1"/>
</dbReference>
<name>E1IIH3_9CHLR</name>
<evidence type="ECO:0000313" key="4">
    <source>
        <dbReference type="Proteomes" id="UP000054010"/>
    </source>
</evidence>
<comment type="caution">
    <text evidence="3">The sequence shown here is derived from an EMBL/GenBank/DDBJ whole genome shotgun (WGS) entry which is preliminary data.</text>
</comment>
<dbReference type="EMBL" id="ADVR01000133">
    <property type="protein sequence ID" value="EFO79048.1"/>
    <property type="molecule type" value="Genomic_DNA"/>
</dbReference>
<dbReference type="OrthoDB" id="9784832at2"/>
<dbReference type="GO" id="GO:0016779">
    <property type="term" value="F:nucleotidyltransferase activity"/>
    <property type="evidence" value="ECO:0007669"/>
    <property type="project" value="UniProtKB-ARBA"/>
</dbReference>
<dbReference type="Pfam" id="PF13562">
    <property type="entry name" value="NTP_transf_4"/>
    <property type="match status" value="1"/>
</dbReference>
<reference evidence="3 4" key="1">
    <citation type="journal article" date="2011" name="J. Bacteriol.">
        <title>Draft genome sequence of the anoxygenic filamentous phototrophic bacterium Oscillochloris trichoides subsp. DG-6.</title>
        <authorList>
            <person name="Kuznetsov B.B."/>
            <person name="Ivanovsky R.N."/>
            <person name="Keppen O.I."/>
            <person name="Sukhacheva M.V."/>
            <person name="Bumazhkin B.K."/>
            <person name="Patutina E.O."/>
            <person name="Beletsky A.V."/>
            <person name="Mardanov A.V."/>
            <person name="Baslerov R.V."/>
            <person name="Panteleeva A.N."/>
            <person name="Kolganova T.V."/>
            <person name="Ravin N.V."/>
            <person name="Skryabin K.G."/>
        </authorList>
    </citation>
    <scope>NUCLEOTIDE SEQUENCE [LARGE SCALE GENOMIC DNA]</scope>
    <source>
        <strain evidence="3 4">DG-6</strain>
    </source>
</reference>
<dbReference type="CDD" id="cd05635">
    <property type="entry name" value="LbH_unknown"/>
    <property type="match status" value="1"/>
</dbReference>
<dbReference type="InterPro" id="IPR023917">
    <property type="entry name" value="Bifunctiontional_GlmU_bac-type"/>
</dbReference>
<dbReference type="NCBIfam" id="TIGR03991">
    <property type="entry name" value="alt_bact_glmU"/>
    <property type="match status" value="1"/>
</dbReference>
<accession>E1IIH3</accession>
<dbReference type="PANTHER" id="PTHR43584">
    <property type="entry name" value="NUCLEOTIDYL TRANSFERASE"/>
    <property type="match status" value="1"/>
</dbReference>
<gene>
    <name evidence="3" type="ORF">OSCT_3124</name>
</gene>
<dbReference type="PANTHER" id="PTHR43584:SF9">
    <property type="entry name" value="TRANSFERASE HEXAPEPTIDE REPEAT CONTAINING PROTEIN"/>
    <property type="match status" value="1"/>
</dbReference>
<organism evidence="3 4">
    <name type="scientific">Oscillochloris trichoides DG-6</name>
    <dbReference type="NCBI Taxonomy" id="765420"/>
    <lineage>
        <taxon>Bacteria</taxon>
        <taxon>Bacillati</taxon>
        <taxon>Chloroflexota</taxon>
        <taxon>Chloroflexia</taxon>
        <taxon>Chloroflexales</taxon>
        <taxon>Chloroflexineae</taxon>
        <taxon>Oscillochloridaceae</taxon>
        <taxon>Oscillochloris</taxon>
    </lineage>
</organism>
<dbReference type="InterPro" id="IPR050065">
    <property type="entry name" value="GlmU-like"/>
</dbReference>
<dbReference type="AlphaFoldDB" id="E1IIH3"/>
<evidence type="ECO:0000256" key="2">
    <source>
        <dbReference type="ARBA" id="ARBA00023315"/>
    </source>
</evidence>
<keyword evidence="2" id="KW-0012">Acyltransferase</keyword>